<proteinExistence type="predicted"/>
<evidence type="ECO:0000313" key="2">
    <source>
        <dbReference type="Proteomes" id="UP000279227"/>
    </source>
</evidence>
<evidence type="ECO:0008006" key="3">
    <source>
        <dbReference type="Google" id="ProtNLM"/>
    </source>
</evidence>
<organism evidence="1 2">
    <name type="scientific">Chryseobacterium gleum</name>
    <name type="common">Flavobacterium gleum</name>
    <dbReference type="NCBI Taxonomy" id="250"/>
    <lineage>
        <taxon>Bacteria</taxon>
        <taxon>Pseudomonadati</taxon>
        <taxon>Bacteroidota</taxon>
        <taxon>Flavobacteriia</taxon>
        <taxon>Flavobacteriales</taxon>
        <taxon>Weeksellaceae</taxon>
        <taxon>Chryseobacterium group</taxon>
        <taxon>Chryseobacterium</taxon>
    </lineage>
</organism>
<name>A0A3S4M3A7_CHRGE</name>
<sequence length="248" mass="27082">MPQQKNQQMMKKKLLYMVLFIIFVNLNAQIGIKTSTPQNTLHVNGSLQVVKDLNVGGDDRTKGNSGNKGEVLMSNGAGNAPVWKTIESENFLKVVFVGNKTDISPASGSYTGTHSTPVSTHESYSQTYVFNVSNKIDTAYLTYNSTTGLFTVVKPGFYNIVPYATYDLNLNPSGQTAGTANSYIQKVSPALTTLAGISTGHGERTTGLNHNLSSINFFNAGETFRIRCRYTQDFRLSSGNIHISYLTP</sequence>
<dbReference type="EMBL" id="LR134289">
    <property type="protein sequence ID" value="VEE10460.1"/>
    <property type="molecule type" value="Genomic_DNA"/>
</dbReference>
<accession>A0A3S4M3A7</accession>
<evidence type="ECO:0000313" key="1">
    <source>
        <dbReference type="EMBL" id="VEE10460.1"/>
    </source>
</evidence>
<protein>
    <recommendedName>
        <fullName evidence="3">C1q domain</fullName>
    </recommendedName>
</protein>
<gene>
    <name evidence="1" type="ORF">NCTC11432_04058</name>
</gene>
<dbReference type="AlphaFoldDB" id="A0A3S4M3A7"/>
<dbReference type="Proteomes" id="UP000279227">
    <property type="component" value="Chromosome"/>
</dbReference>
<reference evidence="1 2" key="1">
    <citation type="submission" date="2018-12" db="EMBL/GenBank/DDBJ databases">
        <authorList>
            <consortium name="Pathogen Informatics"/>
        </authorList>
    </citation>
    <scope>NUCLEOTIDE SEQUENCE [LARGE SCALE GENOMIC DNA]</scope>
    <source>
        <strain evidence="1 2">NCTC11432</strain>
    </source>
</reference>
<dbReference type="KEGG" id="cgle:NCTC11432_04058"/>